<gene>
    <name evidence="1" type="ORF">QAD02_014024</name>
</gene>
<dbReference type="EMBL" id="CM056742">
    <property type="protein sequence ID" value="KAJ8678237.1"/>
    <property type="molecule type" value="Genomic_DNA"/>
</dbReference>
<sequence length="528" mass="60368">MIGCYSTLLNLPPYLRSEVKNIKLIFLCKEKDQRKYGWKELLRVLIDDLKKMESVGITVDTDEGPIHFKCGFVAVFGDNLGSHGIGGYAEAFTALVNFICRYCDMPFDEFLKEPTKIKPLRTIEEYAVCASEAMETNKIVRGIKVNSPLNDLGVYKVSKPGLPPCIDHDIYEGFAPHDLWLCIESLVKEKCFDIDVLNFRLNDFQFESEAQKSIPKVNLKRVKGKPGKFSETASQMKRIVMILPLVLADLMKESISPAISNVWDMMILLKKICSTVSAPSLSHGQLILFRDDSKKYLELRVHCFPKVKLRPKHKFFMHYFDLIIWFGTLKFSSMIRFEAKHFYFQSATKHQKNYKNLTQSLAEKHERLQSINDNYCDVICEPTQIAKFVSDDYQPQISSQVMQYATALEMNDVNVSQLITFRGVTHEKGMIVCVGKSIYGNYLICNIELIILNNDRTDISFVGNTEEIVLSEELGVYKIVKYEEQEKSCSTLSVFPYSSLLSAEPLLQTTIKTVPVLQAKYVPFDPDL</sequence>
<proteinExistence type="predicted"/>
<name>A0ACC2P6Z6_9HYME</name>
<organism evidence="1 2">
    <name type="scientific">Eretmocerus hayati</name>
    <dbReference type="NCBI Taxonomy" id="131215"/>
    <lineage>
        <taxon>Eukaryota</taxon>
        <taxon>Metazoa</taxon>
        <taxon>Ecdysozoa</taxon>
        <taxon>Arthropoda</taxon>
        <taxon>Hexapoda</taxon>
        <taxon>Insecta</taxon>
        <taxon>Pterygota</taxon>
        <taxon>Neoptera</taxon>
        <taxon>Endopterygota</taxon>
        <taxon>Hymenoptera</taxon>
        <taxon>Apocrita</taxon>
        <taxon>Proctotrupomorpha</taxon>
        <taxon>Chalcidoidea</taxon>
        <taxon>Aphelinidae</taxon>
        <taxon>Aphelininae</taxon>
        <taxon>Eretmocerus</taxon>
    </lineage>
</organism>
<evidence type="ECO:0000313" key="2">
    <source>
        <dbReference type="Proteomes" id="UP001239111"/>
    </source>
</evidence>
<dbReference type="Proteomes" id="UP001239111">
    <property type="component" value="Chromosome 2"/>
</dbReference>
<comment type="caution">
    <text evidence="1">The sequence shown here is derived from an EMBL/GenBank/DDBJ whole genome shotgun (WGS) entry which is preliminary data.</text>
</comment>
<protein>
    <submittedName>
        <fullName evidence="1">Uncharacterized protein</fullName>
    </submittedName>
</protein>
<reference evidence="1" key="1">
    <citation type="submission" date="2023-04" db="EMBL/GenBank/DDBJ databases">
        <title>A chromosome-level genome assembly of the parasitoid wasp Eretmocerus hayati.</title>
        <authorList>
            <person name="Zhong Y."/>
            <person name="Liu S."/>
            <person name="Liu Y."/>
        </authorList>
    </citation>
    <scope>NUCLEOTIDE SEQUENCE</scope>
    <source>
        <strain evidence="1">ZJU_SS_LIU_2023</strain>
    </source>
</reference>
<keyword evidence="2" id="KW-1185">Reference proteome</keyword>
<evidence type="ECO:0000313" key="1">
    <source>
        <dbReference type="EMBL" id="KAJ8678237.1"/>
    </source>
</evidence>
<accession>A0ACC2P6Z6</accession>